<dbReference type="PIRSF" id="PIRSF003161">
    <property type="entry name" value="FliG"/>
    <property type="match status" value="1"/>
</dbReference>
<protein>
    <recommendedName>
        <fullName evidence="4 11">Flagellar motor switch protein FliG</fullName>
    </recommendedName>
</protein>
<evidence type="ECO:0000256" key="4">
    <source>
        <dbReference type="ARBA" id="ARBA00021870"/>
    </source>
</evidence>
<feature type="domain" description="Flagellar motor switch protein FliG N-terminal" evidence="14">
    <location>
        <begin position="20"/>
        <end position="120"/>
    </location>
</feature>
<keyword evidence="11" id="KW-0997">Cell inner membrane</keyword>
<keyword evidence="6 11" id="KW-0145">Chemotaxis</keyword>
<dbReference type="GO" id="GO:0009425">
    <property type="term" value="C:bacterial-type flagellum basal body"/>
    <property type="evidence" value="ECO:0007669"/>
    <property type="project" value="UniProtKB-SubCell"/>
</dbReference>
<keyword evidence="16" id="KW-1185">Reference proteome</keyword>
<dbReference type="Proteomes" id="UP000245916">
    <property type="component" value="Unassembled WGS sequence"/>
</dbReference>
<sequence>MAEADPVKEPVAGQAGHPNGSEAAAILLMLLGDEEAADVLSRLEPDDVQSLGSAMFSVADVSEEQVEDVFDLFLNRAKARTTIGFGATPRIRAVMQHALGEERAATMLARITPPARSRAFNSLRWMDAKTIAMLVENEHPQIAALVLAHLESAIAADVLQLLPTDMQSDVIYRVATLGEVTSEALDELERILAEQATKPSSSPAPYRGGASEAAKIMNNTRPGADQRIIKAVAKMDKRLAQTIEEEMFIFDNLMELDDKNLGILLRNVENDVLVVALKGANDVLRDKMYACMSQRAAQSVQDEMEERGPMRLADVLEAQREMLGIARRLADAGTIILAGRGDDYV</sequence>
<keyword evidence="9 11" id="KW-0975">Bacterial flagellum</keyword>
<keyword evidence="15" id="KW-0282">Flagellum</keyword>
<dbReference type="InterPro" id="IPR011002">
    <property type="entry name" value="FliG_a-hlx"/>
</dbReference>
<evidence type="ECO:0000256" key="10">
    <source>
        <dbReference type="ARBA" id="ARBA00025598"/>
    </source>
</evidence>
<keyword evidence="15" id="KW-0969">Cilium</keyword>
<dbReference type="PRINTS" id="PR00954">
    <property type="entry name" value="FLGMOTORFLIG"/>
</dbReference>
<dbReference type="NCBIfam" id="TIGR00207">
    <property type="entry name" value="fliG"/>
    <property type="match status" value="1"/>
</dbReference>
<dbReference type="Pfam" id="PF01706">
    <property type="entry name" value="FliG_C"/>
    <property type="match status" value="1"/>
</dbReference>
<dbReference type="GO" id="GO:0003774">
    <property type="term" value="F:cytoskeletal motor activity"/>
    <property type="evidence" value="ECO:0007669"/>
    <property type="project" value="InterPro"/>
</dbReference>
<evidence type="ECO:0000256" key="1">
    <source>
        <dbReference type="ARBA" id="ARBA00004117"/>
    </source>
</evidence>
<dbReference type="OrthoDB" id="9780302at2"/>
<dbReference type="Pfam" id="PF14842">
    <property type="entry name" value="FliG_N"/>
    <property type="match status" value="1"/>
</dbReference>
<accession>A0A2U2J103</accession>
<dbReference type="GO" id="GO:0005886">
    <property type="term" value="C:plasma membrane"/>
    <property type="evidence" value="ECO:0007669"/>
    <property type="project" value="UniProtKB-SubCell"/>
</dbReference>
<evidence type="ECO:0000313" key="16">
    <source>
        <dbReference type="Proteomes" id="UP000245916"/>
    </source>
</evidence>
<evidence type="ECO:0000256" key="6">
    <source>
        <dbReference type="ARBA" id="ARBA00022500"/>
    </source>
</evidence>
<proteinExistence type="inferred from homology"/>
<dbReference type="PANTHER" id="PTHR30534:SF0">
    <property type="entry name" value="FLAGELLAR MOTOR SWITCH PROTEIN FLIG"/>
    <property type="match status" value="1"/>
</dbReference>
<name>A0A2U2J103_9SPHN</name>
<feature type="domain" description="Flagellar motor switch protein FliG C-terminal" evidence="12">
    <location>
        <begin position="232"/>
        <end position="337"/>
    </location>
</feature>
<dbReference type="InterPro" id="IPR032779">
    <property type="entry name" value="FliG_M"/>
</dbReference>
<dbReference type="GO" id="GO:0006935">
    <property type="term" value="P:chemotaxis"/>
    <property type="evidence" value="ECO:0007669"/>
    <property type="project" value="UniProtKB-KW"/>
</dbReference>
<keyword evidence="15" id="KW-0966">Cell projection</keyword>
<reference evidence="15 16" key="1">
    <citation type="submission" date="2018-05" db="EMBL/GenBank/DDBJ databases">
        <title>Genome of Sphingosinicella humi QZX222.</title>
        <authorList>
            <person name="Qiao Z."/>
            <person name="Wang G."/>
        </authorList>
    </citation>
    <scope>NUCLEOTIDE SEQUENCE [LARGE SCALE GENOMIC DNA]</scope>
    <source>
        <strain evidence="15 16">QZX222</strain>
    </source>
</reference>
<dbReference type="EMBL" id="QFFF01000001">
    <property type="protein sequence ID" value="PWG02013.1"/>
    <property type="molecule type" value="Genomic_DNA"/>
</dbReference>
<keyword evidence="7 11" id="KW-0283">Flagellar rotation</keyword>
<dbReference type="InterPro" id="IPR028263">
    <property type="entry name" value="FliG_N"/>
</dbReference>
<feature type="domain" description="Flagellar motor switch protein FliG middle" evidence="13">
    <location>
        <begin position="129"/>
        <end position="198"/>
    </location>
</feature>
<evidence type="ECO:0000313" key="15">
    <source>
        <dbReference type="EMBL" id="PWG02013.1"/>
    </source>
</evidence>
<dbReference type="Gene3D" id="1.10.220.30">
    <property type="match status" value="3"/>
</dbReference>
<comment type="subcellular location">
    <subcellularLocation>
        <location evidence="1 11">Bacterial flagellum basal body</location>
    </subcellularLocation>
    <subcellularLocation>
        <location evidence="11">Cell inner membrane</location>
        <topology evidence="11">Peripheral membrane protein</topology>
        <orientation evidence="11">Cytoplasmic side</orientation>
    </subcellularLocation>
    <subcellularLocation>
        <location evidence="2">Cell membrane</location>
        <topology evidence="2">Peripheral membrane protein</topology>
        <orientation evidence="2">Cytoplasmic side</orientation>
    </subcellularLocation>
</comment>
<dbReference type="RefSeq" id="WP_109270153.1">
    <property type="nucleotide sequence ID" value="NZ_QFFF01000001.1"/>
</dbReference>
<evidence type="ECO:0000259" key="14">
    <source>
        <dbReference type="Pfam" id="PF14842"/>
    </source>
</evidence>
<comment type="similarity">
    <text evidence="3 11">Belongs to the FliG family.</text>
</comment>
<evidence type="ECO:0000256" key="2">
    <source>
        <dbReference type="ARBA" id="ARBA00004413"/>
    </source>
</evidence>
<evidence type="ECO:0000259" key="12">
    <source>
        <dbReference type="Pfam" id="PF01706"/>
    </source>
</evidence>
<organism evidence="15 16">
    <name type="scientific">Allosphingosinicella humi</name>
    <dbReference type="NCBI Taxonomy" id="2068657"/>
    <lineage>
        <taxon>Bacteria</taxon>
        <taxon>Pseudomonadati</taxon>
        <taxon>Pseudomonadota</taxon>
        <taxon>Alphaproteobacteria</taxon>
        <taxon>Sphingomonadales</taxon>
        <taxon>Sphingomonadaceae</taxon>
        <taxon>Allosphingosinicella</taxon>
    </lineage>
</organism>
<evidence type="ECO:0000259" key="13">
    <source>
        <dbReference type="Pfam" id="PF14841"/>
    </source>
</evidence>
<dbReference type="PANTHER" id="PTHR30534">
    <property type="entry name" value="FLAGELLAR MOTOR SWITCH PROTEIN FLIG"/>
    <property type="match status" value="1"/>
</dbReference>
<dbReference type="GO" id="GO:0071973">
    <property type="term" value="P:bacterial-type flagellum-dependent cell motility"/>
    <property type="evidence" value="ECO:0007669"/>
    <property type="project" value="InterPro"/>
</dbReference>
<evidence type="ECO:0000256" key="11">
    <source>
        <dbReference type="PIRNR" id="PIRNR003161"/>
    </source>
</evidence>
<gene>
    <name evidence="15" type="primary">fliG</name>
    <name evidence="15" type="ORF">DF286_03375</name>
</gene>
<evidence type="ECO:0000256" key="7">
    <source>
        <dbReference type="ARBA" id="ARBA00022779"/>
    </source>
</evidence>
<dbReference type="InterPro" id="IPR000090">
    <property type="entry name" value="Flg_Motor_Flig"/>
</dbReference>
<comment type="caution">
    <text evidence="15">The sequence shown here is derived from an EMBL/GenBank/DDBJ whole genome shotgun (WGS) entry which is preliminary data.</text>
</comment>
<keyword evidence="5 11" id="KW-1003">Cell membrane</keyword>
<dbReference type="SUPFAM" id="SSF48029">
    <property type="entry name" value="FliG"/>
    <property type="match status" value="2"/>
</dbReference>
<dbReference type="AlphaFoldDB" id="A0A2U2J103"/>
<evidence type="ECO:0000256" key="3">
    <source>
        <dbReference type="ARBA" id="ARBA00010299"/>
    </source>
</evidence>
<evidence type="ECO:0000256" key="5">
    <source>
        <dbReference type="ARBA" id="ARBA00022475"/>
    </source>
</evidence>
<keyword evidence="8 11" id="KW-0472">Membrane</keyword>
<evidence type="ECO:0000256" key="8">
    <source>
        <dbReference type="ARBA" id="ARBA00023136"/>
    </source>
</evidence>
<dbReference type="Pfam" id="PF14841">
    <property type="entry name" value="FliG_M"/>
    <property type="match status" value="1"/>
</dbReference>
<evidence type="ECO:0000256" key="9">
    <source>
        <dbReference type="ARBA" id="ARBA00023143"/>
    </source>
</evidence>
<comment type="function">
    <text evidence="10 11">FliG is one of three proteins (FliG, FliN, FliM) that forms the rotor-mounted switch complex (C ring), located at the base of the basal body. This complex interacts with the CheY and CheZ chemotaxis proteins, in addition to contacting components of the motor that determine the direction of flagellar rotation.</text>
</comment>
<dbReference type="InterPro" id="IPR023087">
    <property type="entry name" value="Flg_Motor_Flig_C"/>
</dbReference>